<feature type="chain" id="PRO_5007574652" description="DUF2141 domain-containing protein" evidence="1">
    <location>
        <begin position="22"/>
        <end position="144"/>
    </location>
</feature>
<name>A0A150XGT9_9BACT</name>
<evidence type="ECO:0000313" key="3">
    <source>
        <dbReference type="Proteomes" id="UP000075606"/>
    </source>
</evidence>
<proteinExistence type="predicted"/>
<evidence type="ECO:0000313" key="2">
    <source>
        <dbReference type="EMBL" id="KYG77930.1"/>
    </source>
</evidence>
<protein>
    <recommendedName>
        <fullName evidence="4">DUF2141 domain-containing protein</fullName>
    </recommendedName>
</protein>
<dbReference type="EMBL" id="LRPC01000001">
    <property type="protein sequence ID" value="KYG77930.1"/>
    <property type="molecule type" value="Genomic_DNA"/>
</dbReference>
<sequence>MKVLLTTLLSLVLILGSTSQSKTVSITVQVDGLKNKNGYVAIGLFDGYGDFPEGDGFASKYVEADGSSVEVTFDKLEPGEYAIAVLHDENGNEEMDYNEYGMPEEGFAFSNNAMGQDGPPSFGDASFEVSSDKVVSIDMVYLSY</sequence>
<dbReference type="AlphaFoldDB" id="A0A150XGT9"/>
<dbReference type="Pfam" id="PF09912">
    <property type="entry name" value="DUF2141"/>
    <property type="match status" value="1"/>
</dbReference>
<dbReference type="OrthoDB" id="9788332at2"/>
<dbReference type="STRING" id="333140.AWW68_03950"/>
<accession>A0A150XGT9</accession>
<dbReference type="RefSeq" id="WP_068216810.1">
    <property type="nucleotide sequence ID" value="NZ_CP139724.1"/>
</dbReference>
<comment type="caution">
    <text evidence="2">The sequence shown here is derived from an EMBL/GenBank/DDBJ whole genome shotgun (WGS) entry which is preliminary data.</text>
</comment>
<keyword evidence="3" id="KW-1185">Reference proteome</keyword>
<dbReference type="InterPro" id="IPR018673">
    <property type="entry name" value="DUF2141"/>
</dbReference>
<dbReference type="Proteomes" id="UP000075606">
    <property type="component" value="Unassembled WGS sequence"/>
</dbReference>
<feature type="signal peptide" evidence="1">
    <location>
        <begin position="1"/>
        <end position="21"/>
    </location>
</feature>
<evidence type="ECO:0000256" key="1">
    <source>
        <dbReference type="SAM" id="SignalP"/>
    </source>
</evidence>
<evidence type="ECO:0008006" key="4">
    <source>
        <dbReference type="Google" id="ProtNLM"/>
    </source>
</evidence>
<organism evidence="2 3">
    <name type="scientific">Roseivirga spongicola</name>
    <dbReference type="NCBI Taxonomy" id="333140"/>
    <lineage>
        <taxon>Bacteria</taxon>
        <taxon>Pseudomonadati</taxon>
        <taxon>Bacteroidota</taxon>
        <taxon>Cytophagia</taxon>
        <taxon>Cytophagales</taxon>
        <taxon>Roseivirgaceae</taxon>
        <taxon>Roseivirga</taxon>
    </lineage>
</organism>
<gene>
    <name evidence="2" type="ORF">AWW68_03950</name>
</gene>
<keyword evidence="1" id="KW-0732">Signal</keyword>
<reference evidence="2 3" key="1">
    <citation type="submission" date="2016-01" db="EMBL/GenBank/DDBJ databases">
        <title>Genome sequencing of Roseivirga spongicola UST030701-084.</title>
        <authorList>
            <person name="Selvaratnam C."/>
            <person name="Thevarajoo S."/>
            <person name="Goh K.M."/>
            <person name="Ee R."/>
            <person name="Chan K.-G."/>
            <person name="Chong C.S."/>
        </authorList>
    </citation>
    <scope>NUCLEOTIDE SEQUENCE [LARGE SCALE GENOMIC DNA]</scope>
    <source>
        <strain evidence="2 3">UST030701-084</strain>
    </source>
</reference>